<dbReference type="Pfam" id="PF05159">
    <property type="entry name" value="Capsule_synth"/>
    <property type="match status" value="1"/>
</dbReference>
<organism evidence="2 3">
    <name type="scientific">Neorhizobium petrolearium</name>
    <dbReference type="NCBI Taxonomy" id="515361"/>
    <lineage>
        <taxon>Bacteria</taxon>
        <taxon>Pseudomonadati</taxon>
        <taxon>Pseudomonadota</taxon>
        <taxon>Alphaproteobacteria</taxon>
        <taxon>Hyphomicrobiales</taxon>
        <taxon>Rhizobiaceae</taxon>
        <taxon>Rhizobium/Agrobacterium group</taxon>
        <taxon>Neorhizobium</taxon>
    </lineage>
</organism>
<dbReference type="SUPFAM" id="SSF53448">
    <property type="entry name" value="Nucleotide-diphospho-sugar transferases"/>
    <property type="match status" value="1"/>
</dbReference>
<gene>
    <name evidence="2" type="ORF">QEO92_14590</name>
</gene>
<dbReference type="Pfam" id="PF10111">
    <property type="entry name" value="Glyco_tranf_2_2"/>
    <property type="match status" value="1"/>
</dbReference>
<proteinExistence type="predicted"/>
<dbReference type="EMBL" id="CP123000">
    <property type="protein sequence ID" value="WGI66286.1"/>
    <property type="molecule type" value="Genomic_DNA"/>
</dbReference>
<reference evidence="2 3" key="1">
    <citation type="submission" date="2023-04" db="EMBL/GenBank/DDBJ databases">
        <title>Neorhizobium petrolearium OS53, complete genome.</title>
        <authorList>
            <person name="Yu T."/>
        </authorList>
    </citation>
    <scope>NUCLEOTIDE SEQUENCE [LARGE SCALE GENOMIC DNA]</scope>
    <source>
        <strain evidence="2 3">OS53</strain>
    </source>
</reference>
<dbReference type="InterPro" id="IPR019290">
    <property type="entry name" value="GlycosylTrfase-like_prok"/>
</dbReference>
<accession>A0ABY8LVD4</accession>
<feature type="domain" description="Glycosyltransferase 2-like prokaryotic type" evidence="1">
    <location>
        <begin position="11"/>
        <end position="275"/>
    </location>
</feature>
<evidence type="ECO:0000259" key="1">
    <source>
        <dbReference type="Pfam" id="PF10111"/>
    </source>
</evidence>
<dbReference type="Proteomes" id="UP001227095">
    <property type="component" value="Chromosome"/>
</dbReference>
<evidence type="ECO:0000313" key="2">
    <source>
        <dbReference type="EMBL" id="WGI66286.1"/>
    </source>
</evidence>
<dbReference type="InterPro" id="IPR007833">
    <property type="entry name" value="Capsule_polysaccharide_synth"/>
</dbReference>
<sequence length="751" mass="84481">MPDFRTPLITAIIPVRLSKDQLYDEPERIRRIIATLPAAYVPLIVDYGTPSERKDELSAISHETGTKLVRVETGREPFSIGRARDIGTQHATTPLVVYHDIDFLLSRESYERVIYEARLRGMPENAYQFFAIPGAYLTEEFTKKYLDLHSDGDGTFADLMVHDGVMRNDKTVFSVNTYAISAIVANRYHLLAIGGHDQSFAGHGAEDFELMHRLTSYNHRGPRTRDYYKNTRNNSIQSYEGFRAYYALYGIDVFQRGIIISHLWHPRRMDFGYVGTDNQSRVSRIMQDYDKGHTSLPPLMDETSSEYTLALIRPGTSPARSLRHVLPALGRFKCIPDDQFEDGDSLLNFVRDEGISRILFLNPYGNEHRLSLYRATRASGVRFVTYDRGSLNDSWFFDPKGFLADSESYAPEYWDKPLDTEDRDRTLQFIDQMRLSNETLEKNGYRIGAEHLRQSLGVGDRKVVFVALQRPSDTATVYFSGPCQNAAEFNNWIAHMAAGIDPRRYVVVAKKHPLETERPNIPGVVFVDDNTHINDLIDLANKVVVINSGTGIIAAAYGKPVICCGDSFYAHRGIAQSAISAGQLLTMAQSDIPRDEERVIRFLKYLIFDFYSFGKAEYIEKIQDDGSLRRVSRKTVYSVIRGLSEQPIHLGPPPSGVSLDAPLFYSFGGRTGITGKPAKASSSPANAVTTSPAEKLAPTGLRAATMVIVRPFVARIGNKQDVRDFNADPAAFFANLKNPWYRGIGAILFPR</sequence>
<keyword evidence="3" id="KW-1185">Reference proteome</keyword>
<dbReference type="RefSeq" id="WP_210059092.1">
    <property type="nucleotide sequence ID" value="NZ_CP123000.1"/>
</dbReference>
<protein>
    <submittedName>
        <fullName evidence="2">Capsular biosynthesis protein</fullName>
    </submittedName>
</protein>
<dbReference type="InterPro" id="IPR029044">
    <property type="entry name" value="Nucleotide-diphossugar_trans"/>
</dbReference>
<evidence type="ECO:0000313" key="3">
    <source>
        <dbReference type="Proteomes" id="UP001227095"/>
    </source>
</evidence>
<name>A0ABY8LVD4_9HYPH</name>
<dbReference type="Gene3D" id="3.90.550.10">
    <property type="entry name" value="Spore Coat Polysaccharide Biosynthesis Protein SpsA, Chain A"/>
    <property type="match status" value="1"/>
</dbReference>